<comment type="caution">
    <text evidence="2">The sequence shown here is derived from an EMBL/GenBank/DDBJ whole genome shotgun (WGS) entry which is preliminary data.</text>
</comment>
<protein>
    <submittedName>
        <fullName evidence="2">SMI1/KNR4 family protein</fullName>
    </submittedName>
</protein>
<dbReference type="EMBL" id="JAOBYN010000010">
    <property type="protein sequence ID" value="MDH1055485.1"/>
    <property type="molecule type" value="Genomic_DNA"/>
</dbReference>
<dbReference type="RefSeq" id="WP_124084316.1">
    <property type="nucleotide sequence ID" value="NZ_JAOBYN010000010.1"/>
</dbReference>
<evidence type="ECO:0000259" key="1">
    <source>
        <dbReference type="SMART" id="SM00860"/>
    </source>
</evidence>
<organism evidence="2 3">
    <name type="scientific">Aquipseudomonas alcaligenes</name>
    <name type="common">Pseudomonas alcaligenes</name>
    <dbReference type="NCBI Taxonomy" id="43263"/>
    <lineage>
        <taxon>Bacteria</taxon>
        <taxon>Pseudomonadati</taxon>
        <taxon>Pseudomonadota</taxon>
        <taxon>Gammaproteobacteria</taxon>
        <taxon>Pseudomonadales</taxon>
        <taxon>Pseudomonadaceae</taxon>
        <taxon>Aquipseudomonas</taxon>
    </lineage>
</organism>
<dbReference type="AlphaFoldDB" id="A0AA42SQZ9"/>
<dbReference type="SUPFAM" id="SSF160631">
    <property type="entry name" value="SMI1/KNR4-like"/>
    <property type="match status" value="1"/>
</dbReference>
<reference evidence="2" key="1">
    <citation type="submission" date="2022-09" db="EMBL/GenBank/DDBJ databases">
        <title>Intensive care unit water sources are persistently colonized with multi-drug resistant bacteria and are the site of extensive horizontal gene transfer of antibiotic resistance genes.</title>
        <authorList>
            <person name="Diorio-Toth L."/>
        </authorList>
    </citation>
    <scope>NUCLEOTIDE SEQUENCE</scope>
    <source>
        <strain evidence="2">GD03990</strain>
    </source>
</reference>
<accession>A0AA42SQZ9</accession>
<evidence type="ECO:0000313" key="3">
    <source>
        <dbReference type="Proteomes" id="UP001158730"/>
    </source>
</evidence>
<dbReference type="InterPro" id="IPR051873">
    <property type="entry name" value="KNR4/SMI1_regulator"/>
</dbReference>
<dbReference type="PANTHER" id="PTHR47432:SF1">
    <property type="entry name" value="CELL WALL ASSEMBLY REGULATOR SMI1"/>
    <property type="match status" value="1"/>
</dbReference>
<proteinExistence type="predicted"/>
<evidence type="ECO:0000313" key="2">
    <source>
        <dbReference type="EMBL" id="MDH1055485.1"/>
    </source>
</evidence>
<name>A0AA42SQZ9_AQUAC</name>
<dbReference type="Gene3D" id="3.40.1580.10">
    <property type="entry name" value="SMI1/KNR4-like"/>
    <property type="match status" value="1"/>
</dbReference>
<feature type="domain" description="Knr4/Smi1-like" evidence="1">
    <location>
        <begin position="26"/>
        <end position="162"/>
    </location>
</feature>
<dbReference type="PANTHER" id="PTHR47432">
    <property type="entry name" value="CELL WALL ASSEMBLY REGULATOR SMI1"/>
    <property type="match status" value="1"/>
</dbReference>
<dbReference type="InterPro" id="IPR018958">
    <property type="entry name" value="Knr4/Smi1-like_dom"/>
</dbReference>
<dbReference type="InterPro" id="IPR037883">
    <property type="entry name" value="Knr4/Smi1-like_sf"/>
</dbReference>
<sequence>MKQLWQQLENYLSAHNPELLADLNPPATGAQIRELEQAIGVQLPSDFVCFLKVHNGQVGQADPLFEGGRFLSIGEIARESKLWSNLLNTGAFKGFKPEPQSGVAATWWSDLWIPFAANDEGDCICLDLEPAAEGAKGQVIQVWHDDGGREVLAGSFEKFVSDILR</sequence>
<dbReference type="Pfam" id="PF09346">
    <property type="entry name" value="SMI1_KNR4"/>
    <property type="match status" value="1"/>
</dbReference>
<gene>
    <name evidence="2" type="ORF">N5C05_12030</name>
</gene>
<dbReference type="SMART" id="SM00860">
    <property type="entry name" value="SMI1_KNR4"/>
    <property type="match status" value="1"/>
</dbReference>
<dbReference type="Proteomes" id="UP001158730">
    <property type="component" value="Unassembled WGS sequence"/>
</dbReference>